<keyword evidence="2" id="KW-1185">Reference proteome</keyword>
<reference evidence="1" key="1">
    <citation type="journal article" date="2023" name="GigaByte">
        <title>Genome assembly of the bearded iris, Iris pallida Lam.</title>
        <authorList>
            <person name="Bruccoleri R.E."/>
            <person name="Oakeley E.J."/>
            <person name="Faust A.M.E."/>
            <person name="Altorfer M."/>
            <person name="Dessus-Babus S."/>
            <person name="Burckhardt D."/>
            <person name="Oertli M."/>
            <person name="Naumann U."/>
            <person name="Petersen F."/>
            <person name="Wong J."/>
        </authorList>
    </citation>
    <scope>NUCLEOTIDE SEQUENCE</scope>
    <source>
        <strain evidence="1">GSM-AAB239-AS_SAM_17_03QT</strain>
    </source>
</reference>
<comment type="caution">
    <text evidence="1">The sequence shown here is derived from an EMBL/GenBank/DDBJ whole genome shotgun (WGS) entry which is preliminary data.</text>
</comment>
<reference evidence="1" key="2">
    <citation type="submission" date="2023-04" db="EMBL/GenBank/DDBJ databases">
        <authorList>
            <person name="Bruccoleri R.E."/>
            <person name="Oakeley E.J."/>
            <person name="Faust A.-M."/>
            <person name="Dessus-Babus S."/>
            <person name="Altorfer M."/>
            <person name="Burckhardt D."/>
            <person name="Oertli M."/>
            <person name="Naumann U."/>
            <person name="Petersen F."/>
            <person name="Wong J."/>
        </authorList>
    </citation>
    <scope>NUCLEOTIDE SEQUENCE</scope>
    <source>
        <strain evidence="1">GSM-AAB239-AS_SAM_17_03QT</strain>
        <tissue evidence="1">Leaf</tissue>
    </source>
</reference>
<gene>
    <name evidence="1" type="ORF">M6B38_317305</name>
</gene>
<evidence type="ECO:0000313" key="2">
    <source>
        <dbReference type="Proteomes" id="UP001140949"/>
    </source>
</evidence>
<name>A0AAX6HDP7_IRIPA</name>
<evidence type="ECO:0000313" key="1">
    <source>
        <dbReference type="EMBL" id="KAJ6839210.1"/>
    </source>
</evidence>
<accession>A0AAX6HDP7</accession>
<dbReference type="EMBL" id="JANAVB010010195">
    <property type="protein sequence ID" value="KAJ6839210.1"/>
    <property type="molecule type" value="Genomic_DNA"/>
</dbReference>
<dbReference type="Proteomes" id="UP001140949">
    <property type="component" value="Unassembled WGS sequence"/>
</dbReference>
<protein>
    <submittedName>
        <fullName evidence="1">Uncharacterized protein</fullName>
    </submittedName>
</protein>
<dbReference type="AlphaFoldDB" id="A0AAX6HDP7"/>
<sequence length="75" mass="8356">MESNRATSAIPPPLVVAALRSSPSTQTRHRRLGIGLHQRCATTLGARPFSTTTKLHRRRFSVSPTIDNRCHLPLR</sequence>
<organism evidence="1 2">
    <name type="scientific">Iris pallida</name>
    <name type="common">Sweet iris</name>
    <dbReference type="NCBI Taxonomy" id="29817"/>
    <lineage>
        <taxon>Eukaryota</taxon>
        <taxon>Viridiplantae</taxon>
        <taxon>Streptophyta</taxon>
        <taxon>Embryophyta</taxon>
        <taxon>Tracheophyta</taxon>
        <taxon>Spermatophyta</taxon>
        <taxon>Magnoliopsida</taxon>
        <taxon>Liliopsida</taxon>
        <taxon>Asparagales</taxon>
        <taxon>Iridaceae</taxon>
        <taxon>Iridoideae</taxon>
        <taxon>Irideae</taxon>
        <taxon>Iris</taxon>
    </lineage>
</organism>
<proteinExistence type="predicted"/>